<dbReference type="PROSITE" id="PS50143">
    <property type="entry name" value="BIR_REPEAT_2"/>
    <property type="match status" value="1"/>
</dbReference>
<dbReference type="Proteomes" id="UP000800200">
    <property type="component" value="Unassembled WGS sequence"/>
</dbReference>
<evidence type="ECO:0000313" key="2">
    <source>
        <dbReference type="EMBL" id="KAF2175462.1"/>
    </source>
</evidence>
<feature type="compositionally biased region" description="Pro residues" evidence="1">
    <location>
        <begin position="219"/>
        <end position="246"/>
    </location>
</feature>
<accession>A0A6A6DAY3</accession>
<reference evidence="2" key="1">
    <citation type="journal article" date="2020" name="Stud. Mycol.">
        <title>101 Dothideomycetes genomes: a test case for predicting lifestyles and emergence of pathogens.</title>
        <authorList>
            <person name="Haridas S."/>
            <person name="Albert R."/>
            <person name="Binder M."/>
            <person name="Bloem J."/>
            <person name="Labutti K."/>
            <person name="Salamov A."/>
            <person name="Andreopoulos B."/>
            <person name="Baker S."/>
            <person name="Barry K."/>
            <person name="Bills G."/>
            <person name="Bluhm B."/>
            <person name="Cannon C."/>
            <person name="Castanera R."/>
            <person name="Culley D."/>
            <person name="Daum C."/>
            <person name="Ezra D."/>
            <person name="Gonzalez J."/>
            <person name="Henrissat B."/>
            <person name="Kuo A."/>
            <person name="Liang C."/>
            <person name="Lipzen A."/>
            <person name="Lutzoni F."/>
            <person name="Magnuson J."/>
            <person name="Mondo S."/>
            <person name="Nolan M."/>
            <person name="Ohm R."/>
            <person name="Pangilinan J."/>
            <person name="Park H.-J."/>
            <person name="Ramirez L."/>
            <person name="Alfaro M."/>
            <person name="Sun H."/>
            <person name="Tritt A."/>
            <person name="Yoshinaga Y."/>
            <person name="Zwiers L.-H."/>
            <person name="Turgeon B."/>
            <person name="Goodwin S."/>
            <person name="Spatafora J."/>
            <person name="Crous P."/>
            <person name="Grigoriev I."/>
        </authorList>
    </citation>
    <scope>NUCLEOTIDE SEQUENCE</scope>
    <source>
        <strain evidence="2">CBS 207.26</strain>
    </source>
</reference>
<evidence type="ECO:0000313" key="3">
    <source>
        <dbReference type="Proteomes" id="UP000800200"/>
    </source>
</evidence>
<keyword evidence="3" id="KW-1185">Reference proteome</keyword>
<dbReference type="Pfam" id="PF00653">
    <property type="entry name" value="BIR"/>
    <property type="match status" value="1"/>
</dbReference>
<dbReference type="Gene3D" id="1.10.1170.10">
    <property type="entry name" value="Inhibitor Of Apoptosis Protein (2mihbC-IAP-1), Chain A"/>
    <property type="match status" value="1"/>
</dbReference>
<dbReference type="AlphaFoldDB" id="A0A6A6DAY3"/>
<feature type="compositionally biased region" description="Low complexity" evidence="1">
    <location>
        <begin position="33"/>
        <end position="57"/>
    </location>
</feature>
<sequence>MGGKSRQGIPRTPPKTRSTTAEEKKKVSFADDPNPFSPLLSQLPSPSRSPTPTRSPASPRPLKSPPPSPSPPPPTSQPSSPPLTPASDFITISSRIDTYSNWPHQYLSPTKLAAAGFYHFTDDFEEEDAVECAFCDARYSEWDDHDYPVKQLMREHKDNCPWPKLTADLYNHLPLITPPNTAIPCTPNKNHTLTTPHTPKKPPPSRIPRPSPICNLPPLQLPQPTNPQPCPQPSTHSPPPSPPVSSPQPRTYASVLASPLPAQPNRFHQKPPGLVLTVQDLITRFHNKPSPFHQQQQLPTLQYDLNIATVTSSLSKFLLSTLPAFTRFLSDIQGGQYIRHSPGSNLNKLRTWTRSEQRYGSQSPQVGLTQTNSRQMKNPNLI</sequence>
<dbReference type="PRINTS" id="PR01217">
    <property type="entry name" value="PRICHEXTENSN"/>
</dbReference>
<organism evidence="2 3">
    <name type="scientific">Zopfia rhizophila CBS 207.26</name>
    <dbReference type="NCBI Taxonomy" id="1314779"/>
    <lineage>
        <taxon>Eukaryota</taxon>
        <taxon>Fungi</taxon>
        <taxon>Dikarya</taxon>
        <taxon>Ascomycota</taxon>
        <taxon>Pezizomycotina</taxon>
        <taxon>Dothideomycetes</taxon>
        <taxon>Dothideomycetes incertae sedis</taxon>
        <taxon>Zopfiaceae</taxon>
        <taxon>Zopfia</taxon>
    </lineage>
</organism>
<dbReference type="OrthoDB" id="2196114at2759"/>
<evidence type="ECO:0008006" key="4">
    <source>
        <dbReference type="Google" id="ProtNLM"/>
    </source>
</evidence>
<feature type="compositionally biased region" description="Pro residues" evidence="1">
    <location>
        <begin position="201"/>
        <end position="211"/>
    </location>
</feature>
<feature type="compositionally biased region" description="Low complexity" evidence="1">
    <location>
        <begin position="186"/>
        <end position="197"/>
    </location>
</feature>
<dbReference type="SUPFAM" id="SSF57924">
    <property type="entry name" value="Inhibitor of apoptosis (IAP) repeat"/>
    <property type="match status" value="1"/>
</dbReference>
<dbReference type="PANTHER" id="PTHR10044">
    <property type="entry name" value="INHIBITOR OF APOPTOSIS"/>
    <property type="match status" value="1"/>
</dbReference>
<dbReference type="SMART" id="SM00238">
    <property type="entry name" value="BIR"/>
    <property type="match status" value="1"/>
</dbReference>
<feature type="region of interest" description="Disordered" evidence="1">
    <location>
        <begin position="356"/>
        <end position="382"/>
    </location>
</feature>
<dbReference type="InterPro" id="IPR001370">
    <property type="entry name" value="BIR_rpt"/>
</dbReference>
<dbReference type="InterPro" id="IPR050784">
    <property type="entry name" value="IAP"/>
</dbReference>
<evidence type="ECO:0000256" key="1">
    <source>
        <dbReference type="SAM" id="MobiDB-lite"/>
    </source>
</evidence>
<dbReference type="EMBL" id="ML994731">
    <property type="protein sequence ID" value="KAF2175462.1"/>
    <property type="molecule type" value="Genomic_DNA"/>
</dbReference>
<protein>
    <recommendedName>
        <fullName evidence="4">Inhibitor of apoptosis repeat-containing protein</fullName>
    </recommendedName>
</protein>
<gene>
    <name evidence="2" type="ORF">K469DRAFT_702156</name>
</gene>
<feature type="region of interest" description="Disordered" evidence="1">
    <location>
        <begin position="1"/>
        <end position="88"/>
    </location>
</feature>
<name>A0A6A6DAY3_9PEZI</name>
<feature type="region of interest" description="Disordered" evidence="1">
    <location>
        <begin position="181"/>
        <end position="251"/>
    </location>
</feature>
<proteinExistence type="predicted"/>
<feature type="compositionally biased region" description="Pro residues" evidence="1">
    <location>
        <begin position="58"/>
        <end position="84"/>
    </location>
</feature>
<feature type="compositionally biased region" description="Basic and acidic residues" evidence="1">
    <location>
        <begin position="20"/>
        <end position="29"/>
    </location>
</feature>